<dbReference type="EMBL" id="JACHJT010000001">
    <property type="protein sequence ID" value="MBB4931974.1"/>
    <property type="molecule type" value="Genomic_DNA"/>
</dbReference>
<evidence type="ECO:0000313" key="6">
    <source>
        <dbReference type="Proteomes" id="UP000523007"/>
    </source>
</evidence>
<dbReference type="InterPro" id="IPR036428">
    <property type="entry name" value="PCD_sf"/>
</dbReference>
<accession>A0A7W7RHA6</accession>
<dbReference type="EC" id="4.2.1.96" evidence="4"/>
<dbReference type="NCBIfam" id="NF002017">
    <property type="entry name" value="PRK00823.1-2"/>
    <property type="match status" value="1"/>
</dbReference>
<keyword evidence="3 4" id="KW-0456">Lyase</keyword>
<evidence type="ECO:0000313" key="5">
    <source>
        <dbReference type="EMBL" id="MBB4931974.1"/>
    </source>
</evidence>
<gene>
    <name evidence="5" type="ORF">F4561_002794</name>
</gene>
<dbReference type="Pfam" id="PF01329">
    <property type="entry name" value="Pterin_4a"/>
    <property type="match status" value="1"/>
</dbReference>
<proteinExistence type="inferred from homology"/>
<dbReference type="Proteomes" id="UP000523007">
    <property type="component" value="Unassembled WGS sequence"/>
</dbReference>
<evidence type="ECO:0000256" key="1">
    <source>
        <dbReference type="ARBA" id="ARBA00001554"/>
    </source>
</evidence>
<comment type="catalytic activity">
    <reaction evidence="1 4">
        <text>(4aS,6R)-4a-hydroxy-L-erythro-5,6,7,8-tetrahydrobiopterin = (6R)-L-erythro-6,7-dihydrobiopterin + H2O</text>
        <dbReference type="Rhea" id="RHEA:11920"/>
        <dbReference type="ChEBI" id="CHEBI:15377"/>
        <dbReference type="ChEBI" id="CHEBI:15642"/>
        <dbReference type="ChEBI" id="CHEBI:43120"/>
        <dbReference type="EC" id="4.2.1.96"/>
    </reaction>
</comment>
<dbReference type="PANTHER" id="PTHR12599:SF0">
    <property type="entry name" value="PTERIN-4-ALPHA-CARBINOLAMINE DEHYDRATASE"/>
    <property type="match status" value="1"/>
</dbReference>
<dbReference type="Gene3D" id="3.30.1360.20">
    <property type="entry name" value="Transcriptional coactivator/pterin dehydratase"/>
    <property type="match status" value="1"/>
</dbReference>
<dbReference type="PANTHER" id="PTHR12599">
    <property type="entry name" value="PTERIN-4-ALPHA-CARBINOLAMINE DEHYDRATASE"/>
    <property type="match status" value="1"/>
</dbReference>
<keyword evidence="6" id="KW-1185">Reference proteome</keyword>
<dbReference type="RefSeq" id="WP_184578986.1">
    <property type="nucleotide sequence ID" value="NZ_JACHJT010000001.1"/>
</dbReference>
<dbReference type="GO" id="GO:0008124">
    <property type="term" value="F:4-alpha-hydroxytetrahydrobiopterin dehydratase activity"/>
    <property type="evidence" value="ECO:0007669"/>
    <property type="project" value="UniProtKB-UniRule"/>
</dbReference>
<name>A0A7W7RHA6_9ACTN</name>
<organism evidence="5 6">
    <name type="scientific">Lipingzhangella halophila</name>
    <dbReference type="NCBI Taxonomy" id="1783352"/>
    <lineage>
        <taxon>Bacteria</taxon>
        <taxon>Bacillati</taxon>
        <taxon>Actinomycetota</taxon>
        <taxon>Actinomycetes</taxon>
        <taxon>Streptosporangiales</taxon>
        <taxon>Nocardiopsidaceae</taxon>
        <taxon>Lipingzhangella</taxon>
    </lineage>
</organism>
<comment type="caution">
    <text evidence="5">The sequence shown here is derived from an EMBL/GenBank/DDBJ whole genome shotgun (WGS) entry which is preliminary data.</text>
</comment>
<dbReference type="GO" id="GO:0006729">
    <property type="term" value="P:tetrahydrobiopterin biosynthetic process"/>
    <property type="evidence" value="ECO:0007669"/>
    <property type="project" value="InterPro"/>
</dbReference>
<reference evidence="5 6" key="1">
    <citation type="submission" date="2020-08" db="EMBL/GenBank/DDBJ databases">
        <title>Sequencing the genomes of 1000 actinobacteria strains.</title>
        <authorList>
            <person name="Klenk H.-P."/>
        </authorList>
    </citation>
    <scope>NUCLEOTIDE SEQUENCE [LARGE SCALE GENOMIC DNA]</scope>
    <source>
        <strain evidence="5 6">DSM 102030</strain>
    </source>
</reference>
<evidence type="ECO:0000256" key="4">
    <source>
        <dbReference type="HAMAP-Rule" id="MF_00434"/>
    </source>
</evidence>
<dbReference type="AlphaFoldDB" id="A0A7W7RHA6"/>
<sequence length="101" mass="11337">MAQLDADQIADGLKRLDGWEWDRDRNEIRRTVHMPDFMSGIHLVTAVAHVAEEADHHPDVDIRFNKITFHQTTHATGGVTHRDMEMAARIDELVADAAPAG</sequence>
<dbReference type="HAMAP" id="MF_00434">
    <property type="entry name" value="Pterin_4_alpha"/>
    <property type="match status" value="1"/>
</dbReference>
<dbReference type="SUPFAM" id="SSF55248">
    <property type="entry name" value="PCD-like"/>
    <property type="match status" value="1"/>
</dbReference>
<evidence type="ECO:0000256" key="2">
    <source>
        <dbReference type="ARBA" id="ARBA00006472"/>
    </source>
</evidence>
<protein>
    <recommendedName>
        <fullName evidence="4">Putative pterin-4-alpha-carbinolamine dehydratase</fullName>
        <shortName evidence="4">PHS</shortName>
        <ecNumber evidence="4">4.2.1.96</ecNumber>
    </recommendedName>
    <alternativeName>
        <fullName evidence="4">4-alpha-hydroxy-tetrahydropterin dehydratase</fullName>
    </alternativeName>
    <alternativeName>
        <fullName evidence="4">Pterin carbinolamine dehydratase</fullName>
        <shortName evidence="4">PCD</shortName>
    </alternativeName>
</protein>
<comment type="similarity">
    <text evidence="2 4">Belongs to the pterin-4-alpha-carbinolamine dehydratase family.</text>
</comment>
<dbReference type="InterPro" id="IPR001533">
    <property type="entry name" value="Pterin_deHydtase"/>
</dbReference>
<dbReference type="CDD" id="cd00488">
    <property type="entry name" value="PCD_DCoH"/>
    <property type="match status" value="1"/>
</dbReference>
<evidence type="ECO:0000256" key="3">
    <source>
        <dbReference type="ARBA" id="ARBA00023239"/>
    </source>
</evidence>